<name>A0A2P1PVN2_9GAMM</name>
<keyword evidence="2" id="KW-1185">Reference proteome</keyword>
<dbReference type="AlphaFoldDB" id="A0A2P1PVN2"/>
<accession>A0A2P1PVN2</accession>
<dbReference type="KEGG" id="xba:C7S18_17770"/>
<gene>
    <name evidence="1" type="ORF">C7S18_17770</name>
</gene>
<sequence length="306" mass="33424">MPPNTFLSKIFWLTAFLLLAGCSRSEPVVSDLLLEESGNARLELAGAVVANGQSSPVELAIAAWSACLDNESFAQSPDFCWEPEFFARVRASGPDNLFVQLLSCQILLNAPENKIHDRLTFQTGCGGVLSARHYDDYSVTLKRMIVEADADLARKELSTLPDGTVPPVTRVISKNELFSEVFVAFGIYDQLPERFECASNTYFEFGGEASSPELPRAISSAILANPANSYPSLRCARMLERRLGDAGEHSETQDPLASAEFAALLKCEDDQIVQQLKEIIAIALQQGDVAAWPKLQSMVAKAKCSK</sequence>
<reference evidence="1 2" key="2">
    <citation type="submission" date="2018-03" db="EMBL/GenBank/DDBJ databases">
        <authorList>
            <person name="Keele B.F."/>
        </authorList>
    </citation>
    <scope>NUCLEOTIDE SEQUENCE [LARGE SCALE GENOMIC DNA]</scope>
    <source>
        <strain evidence="1 2">D13</strain>
    </source>
</reference>
<evidence type="ECO:0000313" key="1">
    <source>
        <dbReference type="EMBL" id="AVP98913.1"/>
    </source>
</evidence>
<dbReference type="RefSeq" id="WP_106892831.1">
    <property type="nucleotide sequence ID" value="NZ_CP027860.1"/>
</dbReference>
<proteinExistence type="predicted"/>
<dbReference type="EMBL" id="CP027860">
    <property type="protein sequence ID" value="AVP98913.1"/>
    <property type="molecule type" value="Genomic_DNA"/>
</dbReference>
<evidence type="ECO:0000313" key="2">
    <source>
        <dbReference type="Proteomes" id="UP000241074"/>
    </source>
</evidence>
<reference evidence="1 2" key="1">
    <citation type="submission" date="2018-03" db="EMBL/GenBank/DDBJ databases">
        <title>Ahniella affigens gen. nov., sp. nov., a gammaproteobacterium isolated from sandy soil near a stream.</title>
        <authorList>
            <person name="Ko Y."/>
            <person name="Kim J.-H."/>
        </authorList>
    </citation>
    <scope>NUCLEOTIDE SEQUENCE [LARGE SCALE GENOMIC DNA]</scope>
    <source>
        <strain evidence="1 2">D13</strain>
    </source>
</reference>
<organism evidence="1 2">
    <name type="scientific">Ahniella affigens</name>
    <dbReference type="NCBI Taxonomy" id="2021234"/>
    <lineage>
        <taxon>Bacteria</taxon>
        <taxon>Pseudomonadati</taxon>
        <taxon>Pseudomonadota</taxon>
        <taxon>Gammaproteobacteria</taxon>
        <taxon>Lysobacterales</taxon>
        <taxon>Rhodanobacteraceae</taxon>
        <taxon>Ahniella</taxon>
    </lineage>
</organism>
<protein>
    <submittedName>
        <fullName evidence="1">Uncharacterized protein</fullName>
    </submittedName>
</protein>
<dbReference type="Proteomes" id="UP000241074">
    <property type="component" value="Chromosome"/>
</dbReference>